<dbReference type="RefSeq" id="WP_067986506.1">
    <property type="nucleotide sequence ID" value="NZ_VMSD01000008.1"/>
</dbReference>
<evidence type="ECO:0000313" key="2">
    <source>
        <dbReference type="EMBL" id="KAF0845289.1"/>
    </source>
</evidence>
<feature type="coiled-coil region" evidence="1">
    <location>
        <begin position="102"/>
        <end position="139"/>
    </location>
</feature>
<evidence type="ECO:0000313" key="3">
    <source>
        <dbReference type="Proteomes" id="UP000798951"/>
    </source>
</evidence>
<organism evidence="2 3">
    <name type="scientific">Nocardia caishijiensis</name>
    <dbReference type="NCBI Taxonomy" id="184756"/>
    <lineage>
        <taxon>Bacteria</taxon>
        <taxon>Bacillati</taxon>
        <taxon>Actinomycetota</taxon>
        <taxon>Actinomycetes</taxon>
        <taxon>Mycobacteriales</taxon>
        <taxon>Nocardiaceae</taxon>
        <taxon>Nocardia</taxon>
    </lineage>
</organism>
<sequence length="313" mass="34117">MTEHRARAALHGVLVDNARYAAIYALRHSIDWSAATIDDVLAGRPAEARAEGADQSTLELLIALDDALAKVRDLGDRVPVLTRAALSGAEVAQVLSGRIDVLGAVSEQLARARDEFDELAETEAELTRAGAEYQRISDRIAELDRLRELAAELPALREQQRALLGREAELIVATDEIERDLVAASTRVITLTEAEQERLSARLGQLLGQVRNAETTGAATVERCQRAREEIDALRAEHTGRVAELSAHAEVSKQLLEQLDGVADETALDRVGALLTEAGDLLRRVDDGLGTALRRYDEVRARDHQVTTWSGDS</sequence>
<gene>
    <name evidence="2" type="ORF">FNL39_10897</name>
</gene>
<accession>A0ABQ6YHP3</accession>
<name>A0ABQ6YHP3_9NOCA</name>
<keyword evidence="1" id="KW-0175">Coiled coil</keyword>
<protein>
    <submittedName>
        <fullName evidence="2">Uncharacterized protein</fullName>
    </submittedName>
</protein>
<evidence type="ECO:0000256" key="1">
    <source>
        <dbReference type="SAM" id="Coils"/>
    </source>
</evidence>
<comment type="caution">
    <text evidence="2">The sequence shown here is derived from an EMBL/GenBank/DDBJ whole genome shotgun (WGS) entry which is preliminary data.</text>
</comment>
<proteinExistence type="predicted"/>
<dbReference type="EMBL" id="VMSD01000008">
    <property type="protein sequence ID" value="KAF0845289.1"/>
    <property type="molecule type" value="Genomic_DNA"/>
</dbReference>
<dbReference type="Proteomes" id="UP000798951">
    <property type="component" value="Unassembled WGS sequence"/>
</dbReference>
<reference evidence="2 3" key="1">
    <citation type="submission" date="2019-07" db="EMBL/GenBank/DDBJ databases">
        <title>Genomic Encyclopedia of Type Strains, Phase IV (KMG-IV): sequencing the most valuable type-strain genomes for metagenomic binning, comparative biology and taxonomic classification.</title>
        <authorList>
            <person name="Goeker M."/>
        </authorList>
    </citation>
    <scope>NUCLEOTIDE SEQUENCE [LARGE SCALE GENOMIC DNA]</scope>
    <source>
        <strain evidence="2 3">DSM 44831</strain>
    </source>
</reference>
<keyword evidence="3" id="KW-1185">Reference proteome</keyword>